<feature type="region of interest" description="Disordered" evidence="4">
    <location>
        <begin position="175"/>
        <end position="200"/>
    </location>
</feature>
<feature type="domain" description="Ubiquitin-like protease family profile" evidence="5">
    <location>
        <begin position="281"/>
        <end position="573"/>
    </location>
</feature>
<dbReference type="SUPFAM" id="SSF54001">
    <property type="entry name" value="Cysteine proteinases"/>
    <property type="match status" value="1"/>
</dbReference>
<comment type="similarity">
    <text evidence="1">Belongs to the peptidase C48 family.</text>
</comment>
<dbReference type="RefSeq" id="XP_005538597.1">
    <property type="nucleotide sequence ID" value="XM_005538540.1"/>
</dbReference>
<feature type="region of interest" description="Disordered" evidence="4">
    <location>
        <begin position="1"/>
        <end position="24"/>
    </location>
</feature>
<dbReference type="KEGG" id="cme:CYME_CMR366C"/>
<evidence type="ECO:0000313" key="6">
    <source>
        <dbReference type="EMBL" id="BAM82561.1"/>
    </source>
</evidence>
<accession>M1UWG5</accession>
<dbReference type="PANTHER" id="PTHR47764">
    <property type="entry name" value="UBIQUITIN-LIKE-SPECIFIC PROTEASE 2B-RELATED"/>
    <property type="match status" value="1"/>
</dbReference>
<protein>
    <recommendedName>
        <fullName evidence="5">Ubiquitin-like protease family profile domain-containing protein</fullName>
    </recommendedName>
</protein>
<dbReference type="STRING" id="280699.M1UWG5"/>
<dbReference type="Gene3D" id="3.40.395.10">
    <property type="entry name" value="Adenoviral Proteinase, Chain A"/>
    <property type="match status" value="1"/>
</dbReference>
<dbReference type="PROSITE" id="PS50600">
    <property type="entry name" value="ULP_PROTEASE"/>
    <property type="match status" value="1"/>
</dbReference>
<dbReference type="GeneID" id="16997018"/>
<keyword evidence="2" id="KW-0645">Protease</keyword>
<evidence type="ECO:0000256" key="2">
    <source>
        <dbReference type="ARBA" id="ARBA00022670"/>
    </source>
</evidence>
<feature type="compositionally biased region" description="Basic and acidic residues" evidence="4">
    <location>
        <begin position="493"/>
        <end position="505"/>
    </location>
</feature>
<feature type="compositionally biased region" description="Basic and acidic residues" evidence="4">
    <location>
        <begin position="527"/>
        <end position="536"/>
    </location>
</feature>
<feature type="region of interest" description="Disordered" evidence="4">
    <location>
        <begin position="216"/>
        <end position="268"/>
    </location>
</feature>
<dbReference type="Pfam" id="PF02902">
    <property type="entry name" value="Peptidase_C48"/>
    <property type="match status" value="2"/>
</dbReference>
<dbReference type="HOGENOM" id="CLU_429216_0_0_1"/>
<dbReference type="OrthoDB" id="5998at2759"/>
<reference evidence="6 7" key="1">
    <citation type="journal article" date="2004" name="Nature">
        <title>Genome sequence of the ultrasmall unicellular red alga Cyanidioschyzon merolae 10D.</title>
        <authorList>
            <person name="Matsuzaki M."/>
            <person name="Misumi O."/>
            <person name="Shin-i T."/>
            <person name="Maruyama S."/>
            <person name="Takahara M."/>
            <person name="Miyagishima S."/>
            <person name="Mori T."/>
            <person name="Nishida K."/>
            <person name="Yagisawa F."/>
            <person name="Nishida K."/>
            <person name="Yoshida Y."/>
            <person name="Nishimura Y."/>
            <person name="Nakao S."/>
            <person name="Kobayashi T."/>
            <person name="Momoyama Y."/>
            <person name="Higashiyama T."/>
            <person name="Minoda A."/>
            <person name="Sano M."/>
            <person name="Nomoto H."/>
            <person name="Oishi K."/>
            <person name="Hayashi H."/>
            <person name="Ohta F."/>
            <person name="Nishizaka S."/>
            <person name="Haga S."/>
            <person name="Miura S."/>
            <person name="Morishita T."/>
            <person name="Kabeya Y."/>
            <person name="Terasawa K."/>
            <person name="Suzuki Y."/>
            <person name="Ishii Y."/>
            <person name="Asakawa S."/>
            <person name="Takano H."/>
            <person name="Ohta N."/>
            <person name="Kuroiwa H."/>
            <person name="Tanaka K."/>
            <person name="Shimizu N."/>
            <person name="Sugano S."/>
            <person name="Sato N."/>
            <person name="Nozaki H."/>
            <person name="Ogasawara N."/>
            <person name="Kohara Y."/>
            <person name="Kuroiwa T."/>
        </authorList>
    </citation>
    <scope>NUCLEOTIDE SEQUENCE [LARGE SCALE GENOMIC DNA]</scope>
    <source>
        <strain evidence="6 7">10D</strain>
    </source>
</reference>
<proteinExistence type="inferred from homology"/>
<gene>
    <name evidence="6" type="ORF">CYME_CMR366C</name>
</gene>
<dbReference type="InterPro" id="IPR038765">
    <property type="entry name" value="Papain-like_cys_pep_sf"/>
</dbReference>
<keyword evidence="7" id="KW-1185">Reference proteome</keyword>
<keyword evidence="3" id="KW-0378">Hydrolase</keyword>
<dbReference type="EMBL" id="AP006500">
    <property type="protein sequence ID" value="BAM82561.1"/>
    <property type="molecule type" value="Genomic_DNA"/>
</dbReference>
<dbReference type="Gene3D" id="1.10.418.20">
    <property type="match status" value="1"/>
</dbReference>
<dbReference type="GO" id="GO:0008234">
    <property type="term" value="F:cysteine-type peptidase activity"/>
    <property type="evidence" value="ECO:0007669"/>
    <property type="project" value="InterPro"/>
</dbReference>
<dbReference type="InterPro" id="IPR003653">
    <property type="entry name" value="Peptidase_C48_C"/>
</dbReference>
<evidence type="ECO:0000259" key="5">
    <source>
        <dbReference type="PROSITE" id="PS50600"/>
    </source>
</evidence>
<dbReference type="GO" id="GO:0006508">
    <property type="term" value="P:proteolysis"/>
    <property type="evidence" value="ECO:0007669"/>
    <property type="project" value="UniProtKB-KW"/>
</dbReference>
<name>M1UWG5_CYAM1</name>
<sequence>MEPNSRAPGTSKTLHSHGEIESSAERVVLSEIASDASCHKRTYKKTELRRAIIRSVCHQSKEDGAEGLPLQPPAGERLSEQADRLRLGMPRRLLMRDRSGKASRALPTGCESTSARYRAELAGTLESSSEASAAQPAKWSPAKSFQTMVRHLSGGVGARMDSHGCNVWLLQSDEGHSQGTSLSPQAVDCSRENQSSPIPLPSANCVQIPAEEPAVCPHEPTTSDTLSGPASERKSPMQVDNYLETAPGTERRSKRIHRRKESGDTEQRDLFRFPEQNPGAVSITLGDLRLLQPGGYLNDNVIEFWLKFLERYRIPPYRMEQLHFMSTFFYKKITSVPQRSRSDASLAEELYDYIALRWFISRGVDLFTKRMLFIPIHHEFHWSVAVVCNLDAFANGWHSELDCECRHKPCILYLDSMRSASPGGMTKSVRSFLTTYARVRAATMCSTGVGTTRKVRLCSAGGTERSTGVRSADSEFGSTDSAGHLAMHPQSAHPEKMTAGDDLRGVRPAAAHDSPESPLRTVSTAGDQRDADERSGDSFVFDGENLPLLKPKVPLQENGMDCGIYMLMYIEHLAWSSPESYQLEYLNACTSKLFAASDADAYRLVIERVIRGLASAHGIENLPEYDVEDVDLLDAEDV</sequence>
<dbReference type="eggNOG" id="KOG0779">
    <property type="taxonomic scope" value="Eukaryota"/>
</dbReference>
<dbReference type="Proteomes" id="UP000007014">
    <property type="component" value="Chromosome 18"/>
</dbReference>
<dbReference type="PANTHER" id="PTHR47764:SF2">
    <property type="entry name" value="UBIQUITIN-LIKE PROTEASE FAMILY PROFILE DOMAIN-CONTAINING PROTEIN"/>
    <property type="match status" value="1"/>
</dbReference>
<organism evidence="6 7">
    <name type="scientific">Cyanidioschyzon merolae (strain NIES-3377 / 10D)</name>
    <name type="common">Unicellular red alga</name>
    <dbReference type="NCBI Taxonomy" id="280699"/>
    <lineage>
        <taxon>Eukaryota</taxon>
        <taxon>Rhodophyta</taxon>
        <taxon>Bangiophyceae</taxon>
        <taxon>Cyanidiales</taxon>
        <taxon>Cyanidiaceae</taxon>
        <taxon>Cyanidioschyzon</taxon>
    </lineage>
</organism>
<evidence type="ECO:0000313" key="7">
    <source>
        <dbReference type="Proteomes" id="UP000007014"/>
    </source>
</evidence>
<evidence type="ECO:0000256" key="1">
    <source>
        <dbReference type="ARBA" id="ARBA00005234"/>
    </source>
</evidence>
<dbReference type="Gramene" id="CMR366CT">
    <property type="protein sequence ID" value="CMR366CT"/>
    <property type="gene ID" value="CMR366C"/>
</dbReference>
<evidence type="ECO:0000256" key="3">
    <source>
        <dbReference type="ARBA" id="ARBA00022801"/>
    </source>
</evidence>
<reference evidence="6 7" key="2">
    <citation type="journal article" date="2007" name="BMC Biol.">
        <title>A 100%-complete sequence reveals unusually simple genomic features in the hot-spring red alga Cyanidioschyzon merolae.</title>
        <authorList>
            <person name="Nozaki H."/>
            <person name="Takano H."/>
            <person name="Misumi O."/>
            <person name="Terasawa K."/>
            <person name="Matsuzaki M."/>
            <person name="Maruyama S."/>
            <person name="Nishida K."/>
            <person name="Yagisawa F."/>
            <person name="Yoshida Y."/>
            <person name="Fujiwara T."/>
            <person name="Takio S."/>
            <person name="Tamura K."/>
            <person name="Chung S.J."/>
            <person name="Nakamura S."/>
            <person name="Kuroiwa H."/>
            <person name="Tanaka K."/>
            <person name="Sato N."/>
            <person name="Kuroiwa T."/>
        </authorList>
    </citation>
    <scope>NUCLEOTIDE SEQUENCE [LARGE SCALE GENOMIC DNA]</scope>
    <source>
        <strain evidence="6 7">10D</strain>
    </source>
</reference>
<evidence type="ECO:0000256" key="4">
    <source>
        <dbReference type="SAM" id="MobiDB-lite"/>
    </source>
</evidence>
<feature type="region of interest" description="Disordered" evidence="4">
    <location>
        <begin position="462"/>
        <end position="537"/>
    </location>
</feature>
<dbReference type="AlphaFoldDB" id="M1UWG5"/>